<sequence length="282" mass="31573">MRSAASRKSKNFDLEGRLAAASSNYEADPSAWAGKWRCWHPADAEGGRTFDEVRVDLGCGKGAFAVEMARRNPNVLFVGLDVDGVCALHGAENAIAAGLDNLVFAYEDYDLDVTKVFGEGEISLIYMNFPTPFPRKKMAPRRITYLDRLMAYRPLLAEGGTIRLKTDSFPFRDFSVIQFELAGYDILWQADDMRAAFPDEPDSEYERKLTAKGATVMGLEAKPGPAPDRVEQTAELSLFQYLPDDLESMDYIPHGMDGAVNNWVNRDKNAARKERARRRNGR</sequence>
<dbReference type="PANTHER" id="PTHR23417">
    <property type="entry name" value="3-DEOXY-D-MANNO-OCTULOSONIC-ACID TRANSFERASE/TRNA GUANINE-N 7 - -METHYLTRANSFERASE"/>
    <property type="match status" value="1"/>
</dbReference>
<comment type="catalytic activity">
    <reaction evidence="1">
        <text>guanosine(46) in tRNA + S-adenosyl-L-methionine = N(7)-methylguanosine(46) in tRNA + S-adenosyl-L-homocysteine</text>
        <dbReference type="Rhea" id="RHEA:42708"/>
        <dbReference type="Rhea" id="RHEA-COMP:10188"/>
        <dbReference type="Rhea" id="RHEA-COMP:10189"/>
        <dbReference type="ChEBI" id="CHEBI:57856"/>
        <dbReference type="ChEBI" id="CHEBI:59789"/>
        <dbReference type="ChEBI" id="CHEBI:74269"/>
        <dbReference type="ChEBI" id="CHEBI:74480"/>
        <dbReference type="EC" id="2.1.1.33"/>
    </reaction>
</comment>
<name>C7N4C5_SLAHD</name>
<accession>C7N4C5</accession>
<dbReference type="KEGG" id="shi:Shel_07010"/>
<keyword evidence="5 8" id="KW-0808">Transferase</keyword>
<evidence type="ECO:0000256" key="5">
    <source>
        <dbReference type="ARBA" id="ARBA00022679"/>
    </source>
</evidence>
<dbReference type="InterPro" id="IPR029063">
    <property type="entry name" value="SAM-dependent_MTases_sf"/>
</dbReference>
<evidence type="ECO:0000256" key="1">
    <source>
        <dbReference type="ARBA" id="ARBA00000142"/>
    </source>
</evidence>
<dbReference type="GO" id="GO:0008176">
    <property type="term" value="F:tRNA (guanine(46)-N7)-methyltransferase activity"/>
    <property type="evidence" value="ECO:0007669"/>
    <property type="project" value="UniProtKB-EC"/>
</dbReference>
<dbReference type="STRING" id="471855.Shel_07010"/>
<dbReference type="Pfam" id="PF02390">
    <property type="entry name" value="Methyltransf_4"/>
    <property type="match status" value="1"/>
</dbReference>
<dbReference type="EC" id="2.1.1.33" evidence="3"/>
<dbReference type="SUPFAM" id="SSF53335">
    <property type="entry name" value="S-adenosyl-L-methionine-dependent methyltransferases"/>
    <property type="match status" value="1"/>
</dbReference>
<gene>
    <name evidence="8" type="ordered locus">Shel_07010</name>
</gene>
<evidence type="ECO:0000256" key="6">
    <source>
        <dbReference type="ARBA" id="ARBA00022691"/>
    </source>
</evidence>
<dbReference type="Proteomes" id="UP000002026">
    <property type="component" value="Chromosome"/>
</dbReference>
<reference evidence="8 9" key="1">
    <citation type="journal article" date="2009" name="Stand. Genomic Sci.">
        <title>Complete genome sequence of Slackia heliotrinireducens type strain (RHS 1).</title>
        <authorList>
            <person name="Pukall R."/>
            <person name="Lapidus A."/>
            <person name="Nolan M."/>
            <person name="Copeland A."/>
            <person name="Glavina Del Rio T."/>
            <person name="Lucas S."/>
            <person name="Chen F."/>
            <person name="Tice H."/>
            <person name="Cheng J.F."/>
            <person name="Chertkov O."/>
            <person name="Bruce D."/>
            <person name="Goodwin L."/>
            <person name="Kuske C."/>
            <person name="Brettin T."/>
            <person name="Detter J.C."/>
            <person name="Han C."/>
            <person name="Pitluck S."/>
            <person name="Pati A."/>
            <person name="Mavrommatis K."/>
            <person name="Ivanova N."/>
            <person name="Ovchinnikova G."/>
            <person name="Chen A."/>
            <person name="Palaniappan K."/>
            <person name="Schneider S."/>
            <person name="Rohde M."/>
            <person name="Chain P."/>
            <person name="D'haeseleer P."/>
            <person name="Goker M."/>
            <person name="Bristow J."/>
            <person name="Eisen J.A."/>
            <person name="Markowitz V."/>
            <person name="Kyrpides N.C."/>
            <person name="Klenk H.P."/>
            <person name="Hugenholtz P."/>
        </authorList>
    </citation>
    <scope>NUCLEOTIDE SEQUENCE [LARGE SCALE GENOMIC DNA]</scope>
    <source>
        <strain evidence="9">ATCC 29202 / DSM 20476 / NCTC 11029 / RHS 1</strain>
    </source>
</reference>
<dbReference type="Gene3D" id="3.40.50.150">
    <property type="entry name" value="Vaccinia Virus protein VP39"/>
    <property type="match status" value="1"/>
</dbReference>
<evidence type="ECO:0000313" key="8">
    <source>
        <dbReference type="EMBL" id="ACV21760.1"/>
    </source>
</evidence>
<dbReference type="eggNOG" id="COG0220">
    <property type="taxonomic scope" value="Bacteria"/>
</dbReference>
<dbReference type="RefSeq" id="WP_012797864.1">
    <property type="nucleotide sequence ID" value="NC_013165.1"/>
</dbReference>
<dbReference type="InterPro" id="IPR003358">
    <property type="entry name" value="tRNA_(Gua-N-7)_MeTrfase_Trmb"/>
</dbReference>
<dbReference type="EMBL" id="CP001684">
    <property type="protein sequence ID" value="ACV21760.1"/>
    <property type="molecule type" value="Genomic_DNA"/>
</dbReference>
<evidence type="ECO:0000256" key="4">
    <source>
        <dbReference type="ARBA" id="ARBA00022603"/>
    </source>
</evidence>
<organism evidence="8 9">
    <name type="scientific">Slackia heliotrinireducens (strain ATCC 29202 / DSM 20476 / NCTC 11029 / RHS 1)</name>
    <name type="common">Peptococcus heliotrinreducens</name>
    <dbReference type="NCBI Taxonomy" id="471855"/>
    <lineage>
        <taxon>Bacteria</taxon>
        <taxon>Bacillati</taxon>
        <taxon>Actinomycetota</taxon>
        <taxon>Coriobacteriia</taxon>
        <taxon>Eggerthellales</taxon>
        <taxon>Eggerthellaceae</taxon>
        <taxon>Slackia</taxon>
    </lineage>
</organism>
<proteinExistence type="predicted"/>
<keyword evidence="7" id="KW-0819">tRNA processing</keyword>
<keyword evidence="9" id="KW-1185">Reference proteome</keyword>
<dbReference type="GO" id="GO:0043527">
    <property type="term" value="C:tRNA methyltransferase complex"/>
    <property type="evidence" value="ECO:0007669"/>
    <property type="project" value="TreeGrafter"/>
</dbReference>
<evidence type="ECO:0000256" key="2">
    <source>
        <dbReference type="ARBA" id="ARBA00003015"/>
    </source>
</evidence>
<evidence type="ECO:0000313" key="9">
    <source>
        <dbReference type="Proteomes" id="UP000002026"/>
    </source>
</evidence>
<comment type="function">
    <text evidence="2">Catalyzes the formation of N(7)-methylguanine at position 46 (m7G46) in tRNA.</text>
</comment>
<keyword evidence="6" id="KW-0949">S-adenosyl-L-methionine</keyword>
<dbReference type="AlphaFoldDB" id="C7N4C5"/>
<keyword evidence="4 8" id="KW-0489">Methyltransferase</keyword>
<dbReference type="CDD" id="cd02440">
    <property type="entry name" value="AdoMet_MTases"/>
    <property type="match status" value="1"/>
</dbReference>
<protein>
    <recommendedName>
        <fullName evidence="3">tRNA (guanine(46)-N(7))-methyltransferase</fullName>
        <ecNumber evidence="3">2.1.1.33</ecNumber>
    </recommendedName>
</protein>
<dbReference type="PROSITE" id="PS51625">
    <property type="entry name" value="SAM_MT_TRMB"/>
    <property type="match status" value="1"/>
</dbReference>
<evidence type="ECO:0000256" key="7">
    <source>
        <dbReference type="ARBA" id="ARBA00022694"/>
    </source>
</evidence>
<dbReference type="HOGENOM" id="CLU_050910_2_1_11"/>
<dbReference type="PANTHER" id="PTHR23417:SF14">
    <property type="entry name" value="PENTACOTRIPEPTIDE-REPEAT REGION OF PRORP DOMAIN-CONTAINING PROTEIN"/>
    <property type="match status" value="1"/>
</dbReference>
<evidence type="ECO:0000256" key="3">
    <source>
        <dbReference type="ARBA" id="ARBA00011977"/>
    </source>
</evidence>